<feature type="coiled-coil region" evidence="4">
    <location>
        <begin position="198"/>
        <end position="225"/>
    </location>
</feature>
<comment type="subcellular location">
    <subcellularLocation>
        <location evidence="1">Nucleus</location>
    </subcellularLocation>
</comment>
<feature type="region of interest" description="Disordered" evidence="5">
    <location>
        <begin position="1"/>
        <end position="43"/>
    </location>
</feature>
<dbReference type="Proteomes" id="UP001642360">
    <property type="component" value="Unassembled WGS sequence"/>
</dbReference>
<evidence type="ECO:0000256" key="1">
    <source>
        <dbReference type="ARBA" id="ARBA00004123"/>
    </source>
</evidence>
<evidence type="ECO:0000256" key="4">
    <source>
        <dbReference type="SAM" id="Coils"/>
    </source>
</evidence>
<evidence type="ECO:0000313" key="6">
    <source>
        <dbReference type="EMBL" id="CAK9153415.1"/>
    </source>
</evidence>
<dbReference type="PANTHER" id="PTHR22952">
    <property type="entry name" value="CAMP-RESPONSE ELEMENT BINDING PROTEIN-RELATED"/>
    <property type="match status" value="1"/>
</dbReference>
<keyword evidence="4" id="KW-0175">Coiled coil</keyword>
<dbReference type="PANTHER" id="PTHR22952:SF433">
    <property type="entry name" value="PROTEIN FD"/>
    <property type="match status" value="1"/>
</dbReference>
<keyword evidence="2" id="KW-0238">DNA-binding</keyword>
<sequence length="278" mass="30569">MLSSDGEENSDRVGNKISSSTSKSSSASYSSSPPFSPSLPLHPNTRAKNIEEVWKDIKLAPLYDYLSKDVRPTTNFLGMIFQDFLAPPSSKEHPPSVPGYGSPALPTLSSVPESHFLGNSVPLRPNSILRSQPIPNICGNDVPAAMGSCLGLSANGKKRTESPLIGQGLESRNVSLFHLPYLRFLSKLLAKLDMLAYTNELELEIAHLMEENARLKKQQQQVDLRMYIRDALRISEANNPKSTCRSSFLRRASTFIYVAAGAQPTKKPSLHRTLTAPF</sequence>
<proteinExistence type="predicted"/>
<evidence type="ECO:0000313" key="7">
    <source>
        <dbReference type="Proteomes" id="UP001642360"/>
    </source>
</evidence>
<evidence type="ECO:0000256" key="2">
    <source>
        <dbReference type="ARBA" id="ARBA00023125"/>
    </source>
</evidence>
<organism evidence="6 7">
    <name type="scientific">Ilex paraguariensis</name>
    <name type="common">yerba mate</name>
    <dbReference type="NCBI Taxonomy" id="185542"/>
    <lineage>
        <taxon>Eukaryota</taxon>
        <taxon>Viridiplantae</taxon>
        <taxon>Streptophyta</taxon>
        <taxon>Embryophyta</taxon>
        <taxon>Tracheophyta</taxon>
        <taxon>Spermatophyta</taxon>
        <taxon>Magnoliopsida</taxon>
        <taxon>eudicotyledons</taxon>
        <taxon>Gunneridae</taxon>
        <taxon>Pentapetalae</taxon>
        <taxon>asterids</taxon>
        <taxon>campanulids</taxon>
        <taxon>Aquifoliales</taxon>
        <taxon>Aquifoliaceae</taxon>
        <taxon>Ilex</taxon>
    </lineage>
</organism>
<dbReference type="AlphaFoldDB" id="A0ABC8S9A9"/>
<dbReference type="InterPro" id="IPR043452">
    <property type="entry name" value="BZIP46-like"/>
</dbReference>
<gene>
    <name evidence="6" type="ORF">ILEXP_LOCUS21682</name>
</gene>
<name>A0ABC8S9A9_9AQUA</name>
<dbReference type="GO" id="GO:0005634">
    <property type="term" value="C:nucleus"/>
    <property type="evidence" value="ECO:0007669"/>
    <property type="project" value="UniProtKB-SubCell"/>
</dbReference>
<dbReference type="GO" id="GO:0003677">
    <property type="term" value="F:DNA binding"/>
    <property type="evidence" value="ECO:0007669"/>
    <property type="project" value="UniProtKB-KW"/>
</dbReference>
<feature type="compositionally biased region" description="Low complexity" evidence="5">
    <location>
        <begin position="18"/>
        <end position="33"/>
    </location>
</feature>
<dbReference type="EMBL" id="CAUOFW020002391">
    <property type="protein sequence ID" value="CAK9153415.1"/>
    <property type="molecule type" value="Genomic_DNA"/>
</dbReference>
<evidence type="ECO:0000256" key="3">
    <source>
        <dbReference type="ARBA" id="ARBA00023242"/>
    </source>
</evidence>
<protein>
    <submittedName>
        <fullName evidence="6">Uncharacterized protein</fullName>
    </submittedName>
</protein>
<keyword evidence="3" id="KW-0539">Nucleus</keyword>
<comment type="caution">
    <text evidence="6">The sequence shown here is derived from an EMBL/GenBank/DDBJ whole genome shotgun (WGS) entry which is preliminary data.</text>
</comment>
<reference evidence="6 7" key="1">
    <citation type="submission" date="2024-02" db="EMBL/GenBank/DDBJ databases">
        <authorList>
            <person name="Vignale AGUSTIN F."/>
            <person name="Sosa J E."/>
            <person name="Modenutti C."/>
        </authorList>
    </citation>
    <scope>NUCLEOTIDE SEQUENCE [LARGE SCALE GENOMIC DNA]</scope>
</reference>
<evidence type="ECO:0000256" key="5">
    <source>
        <dbReference type="SAM" id="MobiDB-lite"/>
    </source>
</evidence>
<keyword evidence="7" id="KW-1185">Reference proteome</keyword>
<accession>A0ABC8S9A9</accession>